<accession>A0AAW1QFF7</accession>
<keyword evidence="2" id="KW-1185">Reference proteome</keyword>
<dbReference type="Gene3D" id="1.10.443.20">
    <property type="entry name" value="Centromere DNA-binding protein complex CBF3 subunit, domain 2"/>
    <property type="match status" value="1"/>
</dbReference>
<dbReference type="GO" id="GO:0003677">
    <property type="term" value="F:DNA binding"/>
    <property type="evidence" value="ECO:0007669"/>
    <property type="project" value="InterPro"/>
</dbReference>
<comment type="caution">
    <text evidence="1">The sequence shown here is derived from an EMBL/GenBank/DDBJ whole genome shotgun (WGS) entry which is preliminary data.</text>
</comment>
<evidence type="ECO:0000313" key="2">
    <source>
        <dbReference type="Proteomes" id="UP001489004"/>
    </source>
</evidence>
<dbReference type="AlphaFoldDB" id="A0AAW1QFF7"/>
<sequence length="640" mass="71778">MLIMRGTKGTADEHGFGLLRHSDPMRCGVGGLARYLVYRNDIKSDSMISNITEQIQNIVDSMKAGNTEGVFKLLKDGQLDWWTEPLITCKDASMNYTQVHRELSALYSEADIINKGACAHLNRHTRVVDNIMAGHTHLEAGTAGNWGQPGLSSAMMTYSKVAPQPGSLMTNAGFPNDMSKYYQYRQGSTGDINADLNTYINTHVFKGLDALEAVCNEMSALARPFRHLARSYYEDLSAMQLVTALKFLRQVYIEDAIILQPRFTGFPAYGHPIFAPIDCAQHMLQQISTPIVTKREALKLLWYPEVAETTVVAAEEWTEVERRVAGRLNSDIDHRIVTVGQLLTDWASSEEGHTRESVIRGLEEIRQFLNCTPKNFANTHFAAANPMFDLQSTSVRMMAITCDLRLNDMAIKRLEAIKPADGIALVLHVKNGSTYGCCETLSQCGVLLVTSQVQDLNELLKVGNLDAAYKRLQDGQPWWSYPLIAEEDRSCDMHRRLNQLFKDAEVFAPIPFDGEYTSGSLIPDVLLRRAHFSGDLNKYFLFRQGSPSDLDDYIKSVCFADLAALEAATREMHNLAIRYKRGNKLIYQDTSAIAFVQTLKFLQQVFVEDAAIFYPLMQRSRALKKAIKVLDVAILSLESV</sequence>
<gene>
    <name evidence="1" type="ORF">WJX72_006672</name>
</gene>
<dbReference type="EMBL" id="JALJOR010000003">
    <property type="protein sequence ID" value="KAK9820147.1"/>
    <property type="molecule type" value="Genomic_DNA"/>
</dbReference>
<reference evidence="1 2" key="1">
    <citation type="journal article" date="2024" name="Nat. Commun.">
        <title>Phylogenomics reveals the evolutionary origins of lichenization in chlorophyte algae.</title>
        <authorList>
            <person name="Puginier C."/>
            <person name="Libourel C."/>
            <person name="Otte J."/>
            <person name="Skaloud P."/>
            <person name="Haon M."/>
            <person name="Grisel S."/>
            <person name="Petersen M."/>
            <person name="Berrin J.G."/>
            <person name="Delaux P.M."/>
            <person name="Dal Grande F."/>
            <person name="Keller J."/>
        </authorList>
    </citation>
    <scope>NUCLEOTIDE SEQUENCE [LARGE SCALE GENOMIC DNA]</scope>
    <source>
        <strain evidence="1 2">SAG 2043</strain>
    </source>
</reference>
<proteinExistence type="predicted"/>
<organism evidence="1 2">
    <name type="scientific">[Myrmecia] bisecta</name>
    <dbReference type="NCBI Taxonomy" id="41462"/>
    <lineage>
        <taxon>Eukaryota</taxon>
        <taxon>Viridiplantae</taxon>
        <taxon>Chlorophyta</taxon>
        <taxon>core chlorophytes</taxon>
        <taxon>Trebouxiophyceae</taxon>
        <taxon>Trebouxiales</taxon>
        <taxon>Trebouxiaceae</taxon>
        <taxon>Myrmecia</taxon>
    </lineage>
</organism>
<name>A0AAW1QFF7_9CHLO</name>
<protein>
    <submittedName>
        <fullName evidence="1">Uncharacterized protein</fullName>
    </submittedName>
</protein>
<dbReference type="Proteomes" id="UP001489004">
    <property type="component" value="Unassembled WGS sequence"/>
</dbReference>
<dbReference type="InterPro" id="IPR038279">
    <property type="entry name" value="Ndc10_dom2_sf"/>
</dbReference>
<evidence type="ECO:0000313" key="1">
    <source>
        <dbReference type="EMBL" id="KAK9820147.1"/>
    </source>
</evidence>